<reference evidence="1 2" key="1">
    <citation type="journal article" date="2024" name="bioRxiv">
        <title>A reference genome for Trichogramma kaykai: A tiny desert-dwelling parasitoid wasp with competing sex-ratio distorters.</title>
        <authorList>
            <person name="Culotta J."/>
            <person name="Lindsey A.R."/>
        </authorList>
    </citation>
    <scope>NUCLEOTIDE SEQUENCE [LARGE SCALE GENOMIC DNA]</scope>
    <source>
        <strain evidence="1 2">KSX58</strain>
    </source>
</reference>
<evidence type="ECO:0008006" key="3">
    <source>
        <dbReference type="Google" id="ProtNLM"/>
    </source>
</evidence>
<gene>
    <name evidence="1" type="ORF">TKK_008238</name>
</gene>
<proteinExistence type="predicted"/>
<dbReference type="PANTHER" id="PTHR46579">
    <property type="entry name" value="F5/8 TYPE C DOMAIN-CONTAINING PROTEIN-RELATED"/>
    <property type="match status" value="1"/>
</dbReference>
<dbReference type="Proteomes" id="UP001627154">
    <property type="component" value="Unassembled WGS sequence"/>
</dbReference>
<organism evidence="1 2">
    <name type="scientific">Trichogramma kaykai</name>
    <dbReference type="NCBI Taxonomy" id="54128"/>
    <lineage>
        <taxon>Eukaryota</taxon>
        <taxon>Metazoa</taxon>
        <taxon>Ecdysozoa</taxon>
        <taxon>Arthropoda</taxon>
        <taxon>Hexapoda</taxon>
        <taxon>Insecta</taxon>
        <taxon>Pterygota</taxon>
        <taxon>Neoptera</taxon>
        <taxon>Endopterygota</taxon>
        <taxon>Hymenoptera</taxon>
        <taxon>Apocrita</taxon>
        <taxon>Proctotrupomorpha</taxon>
        <taxon>Chalcidoidea</taxon>
        <taxon>Trichogrammatidae</taxon>
        <taxon>Trichogramma</taxon>
    </lineage>
</organism>
<dbReference type="EMBL" id="JBJJXI010000060">
    <property type="protein sequence ID" value="KAL3398008.1"/>
    <property type="molecule type" value="Genomic_DNA"/>
</dbReference>
<evidence type="ECO:0000313" key="2">
    <source>
        <dbReference type="Proteomes" id="UP001627154"/>
    </source>
</evidence>
<comment type="caution">
    <text evidence="1">The sequence shown here is derived from an EMBL/GenBank/DDBJ whole genome shotgun (WGS) entry which is preliminary data.</text>
</comment>
<name>A0ABD2WZ19_9HYME</name>
<accession>A0ABD2WZ19</accession>
<keyword evidence="2" id="KW-1185">Reference proteome</keyword>
<protein>
    <recommendedName>
        <fullName evidence="3">Transposase domain-containing protein</fullName>
    </recommendedName>
</protein>
<sequence length="786" mass="90949">MKASKLYLELGDIGITPSMAYRYKVKRRKIKKVPMDEVFQNEDIFVPNDFENHCGFTNDEEAFLKPKNFEEFVGNPVFYKKIQTKVNLTRGELFLMLLKYASVNKASKTAMSNLFTLINTMFEAPVLPSSTYMLDKILNPDGGVEFHAVCQKCSAYLGEFSENNDNKCPTCDNNIDLSKKSNDCFFALFDPSNQIADLINTYEEHYEYVTKHRISHDHKIEDVYDANMYKLFRTSLPEEDKKNYITTVLNTDGASKFKSSKKSIWPLYLMVNEIPKQDRLNNVICCGLWCNKTKPDMNLFLDKFVDIILQLRTSGIKCLIKNETKFLKPYVLTCCVDAVARAPIQGIKQFNGHYGCNWCLHPGHYANKTMHYPYSDNPNRDHNDMIQLMLTANPKRPVQGVMYASPLINLPFFNVVEGFIPDFMHCCLEGVAEQMINFYLEGMDEDDIEFLDNHLLNIATPKQLARSSRKLSERNDWKAREWENFTLYYSIPVLSLKISKNYLDHWILFVEGLYLITQDSITQDDLNRADELFHQFIKKIKTFPDHGLHLMTYNMHLLLHICKSVLNWGPVTINSTYPFESANRGALIAIKCSKGAPQQVRRWNNINHSILSIERKLSSSMHDEVIHFCDNILFSKVQNIATSGSITYFGRGDYINNDSSSNRTIEYEKMVKDKCVYESYEIDKRRCDNSFALLDDGTYVKIKKFTVNQCTGREETVCHVIKTKAYSKSYKILRKIDSVSNETIKVSTKKICKICIFIDLNIELPFGTRRKLLDTFICPVSNLLHY</sequence>
<dbReference type="AlphaFoldDB" id="A0ABD2WZ19"/>
<evidence type="ECO:0000313" key="1">
    <source>
        <dbReference type="EMBL" id="KAL3398008.1"/>
    </source>
</evidence>
<dbReference type="PANTHER" id="PTHR46579:SF1">
    <property type="entry name" value="F5_8 TYPE C DOMAIN-CONTAINING PROTEIN"/>
    <property type="match status" value="1"/>
</dbReference>